<dbReference type="SUPFAM" id="SSF53756">
    <property type="entry name" value="UDP-Glycosyltransferase/glycogen phosphorylase"/>
    <property type="match status" value="1"/>
</dbReference>
<dbReference type="Proteomes" id="UP001225596">
    <property type="component" value="Unassembled WGS sequence"/>
</dbReference>
<evidence type="ECO:0000313" key="1">
    <source>
        <dbReference type="EMBL" id="MDQ9170463.1"/>
    </source>
</evidence>
<reference evidence="1 2" key="1">
    <citation type="submission" date="2023-08" db="EMBL/GenBank/DDBJ databases">
        <title>Oxalobacteraceae gen .nov., isolated from river sludge outside the plant.</title>
        <authorList>
            <person name="Zhao S.Y."/>
        </authorList>
    </citation>
    <scope>NUCLEOTIDE SEQUENCE [LARGE SCALE GENOMIC DNA]</scope>
    <source>
        <strain evidence="1 2">R-40</strain>
    </source>
</reference>
<name>A0ABU1BN69_9BURK</name>
<sequence>MQRLKILTWHTHGSYLYYLTQAPHDFYVLSKPGRPSGYGGRCGHIPWGDNVFDMPVEEVMNRRFDCILFQDDPQYFNDQHEFLSAAQRNLPKIYLEHDPPRENPTDMRHPVDDPNVLLVHVTPFNELMWDNGDTPTRVIEHGVIVPEGARYNGELARGLTVVNNIARRGRRLGGDIFTTAREQIPLDLVGMGAEELGGIGEVELSRLPAFSSRYRFFFNPIRYTSMGLAVIEAMMIGMPVVGLATTEMATAIENGVSGYVDTDLRKLVLHMQQLLDDPGHARSLGEGARRRALERFNIDRFVEDWNAAFKAVAM</sequence>
<evidence type="ECO:0000313" key="2">
    <source>
        <dbReference type="Proteomes" id="UP001225596"/>
    </source>
</evidence>
<comment type="caution">
    <text evidence="1">The sequence shown here is derived from an EMBL/GenBank/DDBJ whole genome shotgun (WGS) entry which is preliminary data.</text>
</comment>
<accession>A0ABU1BN69</accession>
<dbReference type="EMBL" id="JAUYVH010000003">
    <property type="protein sequence ID" value="MDQ9170463.1"/>
    <property type="molecule type" value="Genomic_DNA"/>
</dbReference>
<dbReference type="Pfam" id="PF13692">
    <property type="entry name" value="Glyco_trans_1_4"/>
    <property type="match status" value="1"/>
</dbReference>
<dbReference type="Gene3D" id="3.40.50.2000">
    <property type="entry name" value="Glycogen Phosphorylase B"/>
    <property type="match status" value="1"/>
</dbReference>
<gene>
    <name evidence="1" type="ORF">Q8A64_08570</name>
</gene>
<dbReference type="PANTHER" id="PTHR12526:SF627">
    <property type="entry name" value="D-RHAMNOSYLTRANSFERASE WBPZ"/>
    <property type="match status" value="1"/>
</dbReference>
<keyword evidence="2" id="KW-1185">Reference proteome</keyword>
<protein>
    <submittedName>
        <fullName evidence="1">Glycosyltransferase</fullName>
    </submittedName>
</protein>
<proteinExistence type="predicted"/>
<dbReference type="PANTHER" id="PTHR12526">
    <property type="entry name" value="GLYCOSYLTRANSFERASE"/>
    <property type="match status" value="1"/>
</dbReference>
<dbReference type="RefSeq" id="WP_338436383.1">
    <property type="nucleotide sequence ID" value="NZ_JAUYVH010000003.1"/>
</dbReference>
<organism evidence="1 2">
    <name type="scientific">Keguizhuia sedimenti</name>
    <dbReference type="NCBI Taxonomy" id="3064264"/>
    <lineage>
        <taxon>Bacteria</taxon>
        <taxon>Pseudomonadati</taxon>
        <taxon>Pseudomonadota</taxon>
        <taxon>Betaproteobacteria</taxon>
        <taxon>Burkholderiales</taxon>
        <taxon>Oxalobacteraceae</taxon>
        <taxon>Keguizhuia</taxon>
    </lineage>
</organism>